<evidence type="ECO:0000313" key="7">
    <source>
        <dbReference type="EMBL" id="KAK2592075.1"/>
    </source>
</evidence>
<dbReference type="EMBL" id="JASWJB010000290">
    <property type="protein sequence ID" value="KAK2592075.1"/>
    <property type="molecule type" value="Genomic_DNA"/>
</dbReference>
<gene>
    <name evidence="7" type="ORF">QQS21_010236</name>
</gene>
<evidence type="ECO:0000256" key="2">
    <source>
        <dbReference type="ARBA" id="ARBA00022729"/>
    </source>
</evidence>
<dbReference type="SUPFAM" id="SSF56399">
    <property type="entry name" value="ADP-ribosylation"/>
    <property type="match status" value="1"/>
</dbReference>
<accession>A0AAJ0CFP4</accession>
<feature type="chain" id="PRO_5042469672" evidence="6">
    <location>
        <begin position="26"/>
        <end position="279"/>
    </location>
</feature>
<name>A0AAJ0CFP4_9HYPO</name>
<proteinExistence type="predicted"/>
<keyword evidence="4" id="KW-1015">Disulfide bond</keyword>
<dbReference type="AlphaFoldDB" id="A0AAJ0CFP4"/>
<comment type="caution">
    <text evidence="7">The sequence shown here is derived from an EMBL/GenBank/DDBJ whole genome shotgun (WGS) entry which is preliminary data.</text>
</comment>
<reference evidence="7" key="1">
    <citation type="submission" date="2023-06" db="EMBL/GenBank/DDBJ databases">
        <title>Conoideocrella luteorostrata (Hypocreales: Clavicipitaceae), a potential biocontrol fungus for elongate hemlock scale in United States Christmas tree production areas.</title>
        <authorList>
            <person name="Barrett H."/>
            <person name="Lovett B."/>
            <person name="Macias A.M."/>
            <person name="Stajich J.E."/>
            <person name="Kasson M.T."/>
        </authorList>
    </citation>
    <scope>NUCLEOTIDE SEQUENCE</scope>
    <source>
        <strain evidence="7">ARSEF 14590</strain>
    </source>
</reference>
<dbReference type="Proteomes" id="UP001251528">
    <property type="component" value="Unassembled WGS sequence"/>
</dbReference>
<keyword evidence="1" id="KW-0800">Toxin</keyword>
<organism evidence="7 8">
    <name type="scientific">Conoideocrella luteorostrata</name>
    <dbReference type="NCBI Taxonomy" id="1105319"/>
    <lineage>
        <taxon>Eukaryota</taxon>
        <taxon>Fungi</taxon>
        <taxon>Dikarya</taxon>
        <taxon>Ascomycota</taxon>
        <taxon>Pezizomycotina</taxon>
        <taxon>Sordariomycetes</taxon>
        <taxon>Hypocreomycetidae</taxon>
        <taxon>Hypocreales</taxon>
        <taxon>Clavicipitaceae</taxon>
        <taxon>Conoideocrella</taxon>
    </lineage>
</organism>
<evidence type="ECO:0000256" key="4">
    <source>
        <dbReference type="ARBA" id="ARBA00023157"/>
    </source>
</evidence>
<feature type="signal peptide" evidence="6">
    <location>
        <begin position="1"/>
        <end position="25"/>
    </location>
</feature>
<evidence type="ECO:0000256" key="6">
    <source>
        <dbReference type="SAM" id="SignalP"/>
    </source>
</evidence>
<evidence type="ECO:0000256" key="1">
    <source>
        <dbReference type="ARBA" id="ARBA00022656"/>
    </source>
</evidence>
<feature type="region of interest" description="Disordered" evidence="5">
    <location>
        <begin position="218"/>
        <end position="238"/>
    </location>
</feature>
<dbReference type="Pfam" id="PF01375">
    <property type="entry name" value="Enterotoxin_a"/>
    <property type="match status" value="1"/>
</dbReference>
<dbReference type="InterPro" id="IPR001144">
    <property type="entry name" value="Enterotoxin_A"/>
</dbReference>
<keyword evidence="3" id="KW-0843">Virulence</keyword>
<keyword evidence="2 6" id="KW-0732">Signal</keyword>
<sequence>MKTTEVSPVFLWIALLCLLAWPSNATNSYDRSRPLKFGADGSLRLPFDANAQSIRKRQQVLPKTVYRGSSQSPEQIRAAGGFLPRTENEPISNATFSLQKHHVGGHGTAYSSTTRSFAVAFLYAIKSTRAGWVYKIHATPNMIDLDKSGFKLTWGLEEEFSAMGGILYNQIECWMEVKGRSFRTKEAIEFSKKYGTIELYKQDHPDLKCINNSDYNRNYDELSPSPGKPQLAGDETNKEKFNETSLEGYAIKFMEKNGGPVGWDGKFPLSQSKTGNTSL</sequence>
<dbReference type="Gene3D" id="3.90.210.10">
    <property type="entry name" value="Heat-Labile Enterotoxin, subunit A"/>
    <property type="match status" value="1"/>
</dbReference>
<evidence type="ECO:0000313" key="8">
    <source>
        <dbReference type="Proteomes" id="UP001251528"/>
    </source>
</evidence>
<dbReference type="GO" id="GO:0090729">
    <property type="term" value="F:toxin activity"/>
    <property type="evidence" value="ECO:0007669"/>
    <property type="project" value="UniProtKB-KW"/>
</dbReference>
<protein>
    <submittedName>
        <fullName evidence="7">Uncharacterized protein</fullName>
    </submittedName>
</protein>
<evidence type="ECO:0000256" key="5">
    <source>
        <dbReference type="SAM" id="MobiDB-lite"/>
    </source>
</evidence>
<evidence type="ECO:0000256" key="3">
    <source>
        <dbReference type="ARBA" id="ARBA00023026"/>
    </source>
</evidence>
<keyword evidence="8" id="KW-1185">Reference proteome</keyword>